<organism evidence="1 2">
    <name type="scientific">Trichonephila clavata</name>
    <name type="common">Joro spider</name>
    <name type="synonym">Nephila clavata</name>
    <dbReference type="NCBI Taxonomy" id="2740835"/>
    <lineage>
        <taxon>Eukaryota</taxon>
        <taxon>Metazoa</taxon>
        <taxon>Ecdysozoa</taxon>
        <taxon>Arthropoda</taxon>
        <taxon>Chelicerata</taxon>
        <taxon>Arachnida</taxon>
        <taxon>Araneae</taxon>
        <taxon>Araneomorphae</taxon>
        <taxon>Entelegynae</taxon>
        <taxon>Araneoidea</taxon>
        <taxon>Nephilidae</taxon>
        <taxon>Trichonephila</taxon>
    </lineage>
</organism>
<evidence type="ECO:0000313" key="2">
    <source>
        <dbReference type="Proteomes" id="UP000887116"/>
    </source>
</evidence>
<proteinExistence type="predicted"/>
<name>A0A8X6GTW0_TRICU</name>
<protein>
    <submittedName>
        <fullName evidence="1">Uncharacterized protein</fullName>
    </submittedName>
</protein>
<keyword evidence="2" id="KW-1185">Reference proteome</keyword>
<dbReference type="Proteomes" id="UP000887116">
    <property type="component" value="Unassembled WGS sequence"/>
</dbReference>
<evidence type="ECO:0000313" key="1">
    <source>
        <dbReference type="EMBL" id="GFR11087.1"/>
    </source>
</evidence>
<dbReference type="SUPFAM" id="SSF52058">
    <property type="entry name" value="L domain-like"/>
    <property type="match status" value="1"/>
</dbReference>
<comment type="caution">
    <text evidence="1">The sequence shown here is derived from an EMBL/GenBank/DDBJ whole genome shotgun (WGS) entry which is preliminary data.</text>
</comment>
<reference evidence="1" key="1">
    <citation type="submission" date="2020-07" db="EMBL/GenBank/DDBJ databases">
        <title>Multicomponent nature underlies the extraordinary mechanical properties of spider dragline silk.</title>
        <authorList>
            <person name="Kono N."/>
            <person name="Nakamura H."/>
            <person name="Mori M."/>
            <person name="Yoshida Y."/>
            <person name="Ohtoshi R."/>
            <person name="Malay A.D."/>
            <person name="Moran D.A.P."/>
            <person name="Tomita M."/>
            <person name="Numata K."/>
            <person name="Arakawa K."/>
        </authorList>
    </citation>
    <scope>NUCLEOTIDE SEQUENCE</scope>
</reference>
<dbReference type="AlphaFoldDB" id="A0A8X6GTW0"/>
<dbReference type="OrthoDB" id="27267at2759"/>
<dbReference type="EMBL" id="BMAO01026626">
    <property type="protein sequence ID" value="GFR11087.1"/>
    <property type="molecule type" value="Genomic_DNA"/>
</dbReference>
<feature type="non-terminal residue" evidence="1">
    <location>
        <position position="1"/>
    </location>
</feature>
<gene>
    <name evidence="1" type="primary">AVEN_62722_1</name>
    <name evidence="1" type="ORF">TNCT_23371</name>
</gene>
<dbReference type="Gene3D" id="3.80.10.10">
    <property type="entry name" value="Ribonuclease Inhibitor"/>
    <property type="match status" value="1"/>
</dbReference>
<sequence>GTQISNLPYDIFSNMPSLQGVFLSHTYIVTVEETVFGQIFSQLNFLYMEGNAIDCNCQMKWLAKQNEFPSNLKVTCTKPESVEGLSISQLKPSHFAHCE</sequence>
<dbReference type="InterPro" id="IPR032675">
    <property type="entry name" value="LRR_dom_sf"/>
</dbReference>
<accession>A0A8X6GTW0</accession>